<keyword evidence="2" id="KW-0812">Transmembrane</keyword>
<keyword evidence="2" id="KW-1133">Transmembrane helix</keyword>
<feature type="transmembrane region" description="Helical" evidence="2">
    <location>
        <begin position="239"/>
        <end position="262"/>
    </location>
</feature>
<feature type="transmembrane region" description="Helical" evidence="2">
    <location>
        <begin position="340"/>
        <end position="362"/>
    </location>
</feature>
<reference evidence="4" key="1">
    <citation type="journal article" date="2019" name="Int. J. Syst. Evol. Microbiol.">
        <title>The Global Catalogue of Microorganisms (GCM) 10K type strain sequencing project: providing services to taxonomists for standard genome sequencing and annotation.</title>
        <authorList>
            <consortium name="The Broad Institute Genomics Platform"/>
            <consortium name="The Broad Institute Genome Sequencing Center for Infectious Disease"/>
            <person name="Wu L."/>
            <person name="Ma J."/>
        </authorList>
    </citation>
    <scope>NUCLEOTIDE SEQUENCE [LARGE SCALE GENOMIC DNA]</scope>
    <source>
        <strain evidence="4">JCM 3325</strain>
    </source>
</reference>
<feature type="transmembrane region" description="Helical" evidence="2">
    <location>
        <begin position="21"/>
        <end position="44"/>
    </location>
</feature>
<accession>A0ABN3JGR9</accession>
<feature type="transmembrane region" description="Helical" evidence="2">
    <location>
        <begin position="282"/>
        <end position="302"/>
    </location>
</feature>
<feature type="region of interest" description="Disordered" evidence="1">
    <location>
        <begin position="409"/>
        <end position="442"/>
    </location>
</feature>
<evidence type="ECO:0000256" key="1">
    <source>
        <dbReference type="SAM" id="MobiDB-lite"/>
    </source>
</evidence>
<evidence type="ECO:0008006" key="5">
    <source>
        <dbReference type="Google" id="ProtNLM"/>
    </source>
</evidence>
<dbReference type="PANTHER" id="PTHR41771">
    <property type="entry name" value="MEMBRANE PROTEIN-RELATED"/>
    <property type="match status" value="1"/>
</dbReference>
<feature type="transmembrane region" description="Helical" evidence="2">
    <location>
        <begin position="165"/>
        <end position="182"/>
    </location>
</feature>
<dbReference type="Pfam" id="PF07907">
    <property type="entry name" value="YibE_F"/>
    <property type="match status" value="1"/>
</dbReference>
<feature type="transmembrane region" description="Helical" evidence="2">
    <location>
        <begin position="215"/>
        <end position="232"/>
    </location>
</feature>
<name>A0ABN3JGR9_9ACTN</name>
<protein>
    <recommendedName>
        <fullName evidence="5">YibE/F family protein</fullName>
    </recommendedName>
</protein>
<comment type="caution">
    <text evidence="3">The sequence shown here is derived from an EMBL/GenBank/DDBJ whole genome shotgun (WGS) entry which is preliminary data.</text>
</comment>
<evidence type="ECO:0000313" key="3">
    <source>
        <dbReference type="EMBL" id="GAA2429926.1"/>
    </source>
</evidence>
<dbReference type="PANTHER" id="PTHR41771:SF1">
    <property type="entry name" value="MEMBRANE PROTEIN"/>
    <property type="match status" value="1"/>
</dbReference>
<dbReference type="Proteomes" id="UP001501231">
    <property type="component" value="Unassembled WGS sequence"/>
</dbReference>
<evidence type="ECO:0000313" key="4">
    <source>
        <dbReference type="Proteomes" id="UP001501231"/>
    </source>
</evidence>
<keyword evidence="2" id="KW-0472">Membrane</keyword>
<proteinExistence type="predicted"/>
<gene>
    <name evidence="3" type="ORF">GCM10010191_49160</name>
</gene>
<evidence type="ECO:0000256" key="2">
    <source>
        <dbReference type="SAM" id="Phobius"/>
    </source>
</evidence>
<sequence length="442" mass="46154">MGAHHDHGLAGHRGEPASRTAIRAVLAVIIPLSLVTLGALVWMWPSAPEPAGPTSTQMKRVTGTIIRVDLKPCPKQVAPDGLPLDARQLEQEKGGRSPAQDPRRCGNALVQMTSGPLPGRVATAELPSGPGTRVFTVGDDVILLDMPGEDTQGPSYQLSDHDRSNPLWLIAAAFILAVIAFGRWRGVTALIGLAVTFALLLLFLIPAIIEGRPPLLTAIVCAAAIMLAVLYLTHGFTLATSIAVIGTLGSLTLTGVLAMAAINLTSLTGITDDSSLYLDLSYQINTQGLLLASVIIGSLGVLDDVTVTQAATVRELAHANPSYSFIQLYRAAARVGRAHIASVINTIILAYAGASLPLLLMFSLGRQPLGDVITSPVIAQEIVRSVAGTLGLIAAVPLTTALAALTATRPSSPDAIPGRDGDSWRPAHRNGKRISPSARSTS</sequence>
<organism evidence="3 4">
    <name type="scientific">Actinomadura vinacea</name>
    <dbReference type="NCBI Taxonomy" id="115336"/>
    <lineage>
        <taxon>Bacteria</taxon>
        <taxon>Bacillati</taxon>
        <taxon>Actinomycetota</taxon>
        <taxon>Actinomycetes</taxon>
        <taxon>Streptosporangiales</taxon>
        <taxon>Thermomonosporaceae</taxon>
        <taxon>Actinomadura</taxon>
    </lineage>
</organism>
<dbReference type="EMBL" id="BAAARW010000020">
    <property type="protein sequence ID" value="GAA2429926.1"/>
    <property type="molecule type" value="Genomic_DNA"/>
</dbReference>
<feature type="transmembrane region" description="Helical" evidence="2">
    <location>
        <begin position="382"/>
        <end position="405"/>
    </location>
</feature>
<dbReference type="InterPro" id="IPR012507">
    <property type="entry name" value="YibE_F"/>
</dbReference>
<feature type="transmembrane region" description="Helical" evidence="2">
    <location>
        <begin position="189"/>
        <end position="209"/>
    </location>
</feature>
<keyword evidence="4" id="KW-1185">Reference proteome</keyword>